<dbReference type="InterPro" id="IPR036457">
    <property type="entry name" value="PPM-type-like_dom_sf"/>
</dbReference>
<evidence type="ECO:0000256" key="1">
    <source>
        <dbReference type="ARBA" id="ARBA00022723"/>
    </source>
</evidence>
<dbReference type="GO" id="GO:0046872">
    <property type="term" value="F:metal ion binding"/>
    <property type="evidence" value="ECO:0007669"/>
    <property type="project" value="UniProtKB-KW"/>
</dbReference>
<gene>
    <name evidence="7" type="ORF">EAUS1353_LOCUS728</name>
</gene>
<evidence type="ECO:0000256" key="4">
    <source>
        <dbReference type="RuleBase" id="RU003465"/>
    </source>
</evidence>
<feature type="region of interest" description="Disordered" evidence="5">
    <location>
        <begin position="51"/>
        <end position="83"/>
    </location>
</feature>
<name>A0A7S1XI08_9RHOD</name>
<dbReference type="GO" id="GO:0004722">
    <property type="term" value="F:protein serine/threonine phosphatase activity"/>
    <property type="evidence" value="ECO:0007669"/>
    <property type="project" value="InterPro"/>
</dbReference>
<keyword evidence="2 4" id="KW-0378">Hydrolase</keyword>
<dbReference type="PROSITE" id="PS51746">
    <property type="entry name" value="PPM_2"/>
    <property type="match status" value="1"/>
</dbReference>
<feature type="compositionally biased region" description="Gly residues" evidence="5">
    <location>
        <begin position="56"/>
        <end position="75"/>
    </location>
</feature>
<evidence type="ECO:0000256" key="5">
    <source>
        <dbReference type="SAM" id="MobiDB-lite"/>
    </source>
</evidence>
<dbReference type="SMART" id="SM00332">
    <property type="entry name" value="PP2Cc"/>
    <property type="match status" value="1"/>
</dbReference>
<proteinExistence type="inferred from homology"/>
<dbReference type="PANTHER" id="PTHR47992">
    <property type="entry name" value="PROTEIN PHOSPHATASE"/>
    <property type="match status" value="1"/>
</dbReference>
<dbReference type="Gene3D" id="3.60.40.10">
    <property type="entry name" value="PPM-type phosphatase domain"/>
    <property type="match status" value="1"/>
</dbReference>
<keyword evidence="1" id="KW-0479">Metal-binding</keyword>
<dbReference type="SUPFAM" id="SSF81606">
    <property type="entry name" value="PP2C-like"/>
    <property type="match status" value="1"/>
</dbReference>
<evidence type="ECO:0000313" key="7">
    <source>
        <dbReference type="EMBL" id="CAD9238998.1"/>
    </source>
</evidence>
<evidence type="ECO:0000256" key="3">
    <source>
        <dbReference type="ARBA" id="ARBA00022912"/>
    </source>
</evidence>
<protein>
    <recommendedName>
        <fullName evidence="6">PPM-type phosphatase domain-containing protein</fullName>
    </recommendedName>
</protein>
<keyword evidence="3 4" id="KW-0904">Protein phosphatase</keyword>
<dbReference type="EMBL" id="HBGI01001133">
    <property type="protein sequence ID" value="CAD9238998.1"/>
    <property type="molecule type" value="Transcribed_RNA"/>
</dbReference>
<reference evidence="7" key="1">
    <citation type="submission" date="2021-01" db="EMBL/GenBank/DDBJ databases">
        <authorList>
            <person name="Corre E."/>
            <person name="Pelletier E."/>
            <person name="Niang G."/>
            <person name="Scheremetjew M."/>
            <person name="Finn R."/>
            <person name="Kale V."/>
            <person name="Holt S."/>
            <person name="Cochrane G."/>
            <person name="Meng A."/>
            <person name="Brown T."/>
            <person name="Cohen L."/>
        </authorList>
    </citation>
    <scope>NUCLEOTIDE SEQUENCE</scope>
    <source>
        <strain evidence="7">CCMP3124</strain>
    </source>
</reference>
<evidence type="ECO:0000259" key="6">
    <source>
        <dbReference type="PROSITE" id="PS51746"/>
    </source>
</evidence>
<sequence>MRKKRPPQLVVTDADAGAGKCGAGGGEQVMLRGTRHRAFFSLAARMESPLRSFDRGAGGGGGGAVSRTSAGGGGAQTRSARPLFSEGAEEGTYWVAARRGSKRTELEDAWSTLTSAAGGSMFAVFDGHGGTRVSELCKNSLLHAVEANASASSPSDALRKAFALIDERARELERPAKNSSTAGECTAGLCGSTASVVWIRSGVLHVASVGDSKAVLATNDGRAVELTRDHRATSDDEVAQVEGRGGFVLMNRVNGVLAVSRAIGDHSLKPVISAEPDVLSRAVASGDELLILASDGLWDVMPSQQAVDLALGRYRNEVLAGFSIDKSLKGISNALLSRALELGATDDITVMVLNMHAFRPQPPSTLALSSGGLRTSRFRESQRMRRLESGAAADDAPHAAFCKMMSSASDDSIDDVAGAQLCKRRSTTSTVSVASATLDPLASRSVDVTSPSQFGLISLRTSAAPSQCRQSGEFDDFSLSSLTSGVTLDGTQSVPSRL</sequence>
<accession>A0A7S1XI08</accession>
<dbReference type="InterPro" id="IPR001932">
    <property type="entry name" value="PPM-type_phosphatase-like_dom"/>
</dbReference>
<feature type="domain" description="PPM-type phosphatase" evidence="6">
    <location>
        <begin position="92"/>
        <end position="355"/>
    </location>
</feature>
<dbReference type="AlphaFoldDB" id="A0A7S1XI08"/>
<dbReference type="CDD" id="cd00143">
    <property type="entry name" value="PP2Cc"/>
    <property type="match status" value="1"/>
</dbReference>
<dbReference type="PROSITE" id="PS01032">
    <property type="entry name" value="PPM_1"/>
    <property type="match status" value="1"/>
</dbReference>
<comment type="similarity">
    <text evidence="4">Belongs to the PP2C family.</text>
</comment>
<dbReference type="SMART" id="SM00331">
    <property type="entry name" value="PP2C_SIG"/>
    <property type="match status" value="1"/>
</dbReference>
<evidence type="ECO:0000256" key="2">
    <source>
        <dbReference type="ARBA" id="ARBA00022801"/>
    </source>
</evidence>
<dbReference type="InterPro" id="IPR015655">
    <property type="entry name" value="PP2C"/>
</dbReference>
<dbReference type="InterPro" id="IPR000222">
    <property type="entry name" value="PP2C_BS"/>
</dbReference>
<organism evidence="7">
    <name type="scientific">Erythrolobus australicus</name>
    <dbReference type="NCBI Taxonomy" id="1077150"/>
    <lineage>
        <taxon>Eukaryota</taxon>
        <taxon>Rhodophyta</taxon>
        <taxon>Bangiophyceae</taxon>
        <taxon>Porphyridiales</taxon>
        <taxon>Porphyridiaceae</taxon>
        <taxon>Erythrolobus</taxon>
    </lineage>
</organism>
<dbReference type="Pfam" id="PF00481">
    <property type="entry name" value="PP2C"/>
    <property type="match status" value="1"/>
</dbReference>